<protein>
    <submittedName>
        <fullName evidence="1">Uncharacterized protein</fullName>
    </submittedName>
</protein>
<evidence type="ECO:0000313" key="1">
    <source>
        <dbReference type="EMBL" id="KAJ8952756.1"/>
    </source>
</evidence>
<dbReference type="EMBL" id="JAPWTK010000064">
    <property type="protein sequence ID" value="KAJ8952756.1"/>
    <property type="molecule type" value="Genomic_DNA"/>
</dbReference>
<sequence>MSRHNLFSNEEMRDMVCVYSKENFNGRRAHRRYLEIFLKNLYDILGETDIYFRPKRDSAARLKTFNPEPPF</sequence>
<dbReference type="AlphaFoldDB" id="A0AAV8YPR5"/>
<proteinExistence type="predicted"/>
<accession>A0AAV8YPR5</accession>
<evidence type="ECO:0000313" key="2">
    <source>
        <dbReference type="Proteomes" id="UP001162162"/>
    </source>
</evidence>
<gene>
    <name evidence="1" type="ORF">NQ318_008071</name>
</gene>
<dbReference type="Proteomes" id="UP001162162">
    <property type="component" value="Unassembled WGS sequence"/>
</dbReference>
<comment type="caution">
    <text evidence="1">The sequence shown here is derived from an EMBL/GenBank/DDBJ whole genome shotgun (WGS) entry which is preliminary data.</text>
</comment>
<reference evidence="1" key="1">
    <citation type="journal article" date="2023" name="Insect Mol. Biol.">
        <title>Genome sequencing provides insights into the evolution of gene families encoding plant cell wall-degrading enzymes in longhorned beetles.</title>
        <authorList>
            <person name="Shin N.R."/>
            <person name="Okamura Y."/>
            <person name="Kirsch R."/>
            <person name="Pauchet Y."/>
        </authorList>
    </citation>
    <scope>NUCLEOTIDE SEQUENCE</scope>
    <source>
        <strain evidence="1">AMC_N1</strain>
    </source>
</reference>
<keyword evidence="2" id="KW-1185">Reference proteome</keyword>
<name>A0AAV8YPR5_9CUCU</name>
<organism evidence="1 2">
    <name type="scientific">Aromia moschata</name>
    <dbReference type="NCBI Taxonomy" id="1265417"/>
    <lineage>
        <taxon>Eukaryota</taxon>
        <taxon>Metazoa</taxon>
        <taxon>Ecdysozoa</taxon>
        <taxon>Arthropoda</taxon>
        <taxon>Hexapoda</taxon>
        <taxon>Insecta</taxon>
        <taxon>Pterygota</taxon>
        <taxon>Neoptera</taxon>
        <taxon>Endopterygota</taxon>
        <taxon>Coleoptera</taxon>
        <taxon>Polyphaga</taxon>
        <taxon>Cucujiformia</taxon>
        <taxon>Chrysomeloidea</taxon>
        <taxon>Cerambycidae</taxon>
        <taxon>Cerambycinae</taxon>
        <taxon>Callichromatini</taxon>
        <taxon>Aromia</taxon>
    </lineage>
</organism>